<protein>
    <submittedName>
        <fullName evidence="1">Uncharacterized protein</fullName>
    </submittedName>
</protein>
<accession>A0A834PFT8</accession>
<reference evidence="1" key="1">
    <citation type="journal article" date="2020" name="G3 (Bethesda)">
        <title>High-Quality Assemblies for Three Invasive Social Wasps from the &lt;i&gt;Vespula&lt;/i&gt; Genus.</title>
        <authorList>
            <person name="Harrop T.W.R."/>
            <person name="Guhlin J."/>
            <person name="McLaughlin G.M."/>
            <person name="Permina E."/>
            <person name="Stockwell P."/>
            <person name="Gilligan J."/>
            <person name="Le Lec M.F."/>
            <person name="Gruber M.A.M."/>
            <person name="Quinn O."/>
            <person name="Lovegrove M."/>
            <person name="Duncan E.J."/>
            <person name="Remnant E.J."/>
            <person name="Van Eeckhoven J."/>
            <person name="Graham B."/>
            <person name="Knapp R.A."/>
            <person name="Langford K.W."/>
            <person name="Kronenberg Z."/>
            <person name="Press M.O."/>
            <person name="Eacker S.M."/>
            <person name="Wilson-Rankin E.E."/>
            <person name="Purcell J."/>
            <person name="Lester P.J."/>
            <person name="Dearden P.K."/>
        </authorList>
    </citation>
    <scope>NUCLEOTIDE SEQUENCE</scope>
    <source>
        <strain evidence="1">Volc-1</strain>
    </source>
</reference>
<keyword evidence="2" id="KW-1185">Reference proteome</keyword>
<organism evidence="1 2">
    <name type="scientific">Vespula pensylvanica</name>
    <name type="common">Western yellow jacket</name>
    <name type="synonym">Wasp</name>
    <dbReference type="NCBI Taxonomy" id="30213"/>
    <lineage>
        <taxon>Eukaryota</taxon>
        <taxon>Metazoa</taxon>
        <taxon>Ecdysozoa</taxon>
        <taxon>Arthropoda</taxon>
        <taxon>Hexapoda</taxon>
        <taxon>Insecta</taxon>
        <taxon>Pterygota</taxon>
        <taxon>Neoptera</taxon>
        <taxon>Endopterygota</taxon>
        <taxon>Hymenoptera</taxon>
        <taxon>Apocrita</taxon>
        <taxon>Aculeata</taxon>
        <taxon>Vespoidea</taxon>
        <taxon>Vespidae</taxon>
        <taxon>Vespinae</taxon>
        <taxon>Vespula</taxon>
    </lineage>
</organism>
<name>A0A834PFT8_VESPE</name>
<sequence length="102" mass="11613">MPHLELVRLQSRQLVAVVSDCRRLLTSSSTAVAWYESEVADSMLKRVLQQGLGPAAKPVGQNFRSSRILRVAPICKDFPYRPWVGYQNENFTNSRERSLTSF</sequence>
<comment type="caution">
    <text evidence="1">The sequence shown here is derived from an EMBL/GenBank/DDBJ whole genome shotgun (WGS) entry which is preliminary data.</text>
</comment>
<proteinExistence type="predicted"/>
<dbReference type="EMBL" id="JACSDY010000001">
    <property type="protein sequence ID" value="KAF7438882.1"/>
    <property type="molecule type" value="Genomic_DNA"/>
</dbReference>
<gene>
    <name evidence="1" type="ORF">H0235_001273</name>
</gene>
<dbReference type="AlphaFoldDB" id="A0A834PFT8"/>
<evidence type="ECO:0000313" key="2">
    <source>
        <dbReference type="Proteomes" id="UP000600918"/>
    </source>
</evidence>
<evidence type="ECO:0000313" key="1">
    <source>
        <dbReference type="EMBL" id="KAF7438882.1"/>
    </source>
</evidence>
<dbReference type="Proteomes" id="UP000600918">
    <property type="component" value="Unassembled WGS sequence"/>
</dbReference>